<organism evidence="4 5">
    <name type="scientific">Magallana gigas</name>
    <name type="common">Pacific oyster</name>
    <name type="synonym">Crassostrea gigas</name>
    <dbReference type="NCBI Taxonomy" id="29159"/>
    <lineage>
        <taxon>Eukaryota</taxon>
        <taxon>Metazoa</taxon>
        <taxon>Spiralia</taxon>
        <taxon>Lophotrochozoa</taxon>
        <taxon>Mollusca</taxon>
        <taxon>Bivalvia</taxon>
        <taxon>Autobranchia</taxon>
        <taxon>Pteriomorphia</taxon>
        <taxon>Ostreida</taxon>
        <taxon>Ostreoidea</taxon>
        <taxon>Ostreidae</taxon>
        <taxon>Magallana</taxon>
    </lineage>
</organism>
<dbReference type="SUPFAM" id="SSF49785">
    <property type="entry name" value="Galactose-binding domain-like"/>
    <property type="match status" value="1"/>
</dbReference>
<dbReference type="GO" id="GO:0005044">
    <property type="term" value="F:scavenger receptor activity"/>
    <property type="evidence" value="ECO:0007669"/>
    <property type="project" value="InterPro"/>
</dbReference>
<protein>
    <recommendedName>
        <fullName evidence="3">EGF-like domain-containing protein</fullName>
    </recommendedName>
</protein>
<dbReference type="InterPro" id="IPR008979">
    <property type="entry name" value="Galactose-bd-like_sf"/>
</dbReference>
<sequence length="430" mass="47603">MYSYRIWIITLYSVLPLGVVGYDNIALFKPTWQQSRIGNWGSNLAVDGRKTDLSANGGQCSISANSKLTAEWRVDLKNVSSIHHVTIQYRTDNIHWNASNAYTSRPGRYVIFYNKRTQSSIPAGYDRYAFSELCEVEVYGCARAGFYGEDCYQRCPQNCQEGHCHIVEGTCLGCVPGYKGPTCDEQCKDHTYGLDCKRICGNCRIGDQCHHVNGGCPNGCDRGSIGIYCATACPVGSFGYDCQERCSIHCAVPDRCDRVTGECQDGCLAGWKGVTCDKQCDGGKYGPNCTLTCGHCFRGSQCHFEDGACPGECDSGYEGSRCTKACRNNTYGPACTMACGNCLYLYGEQCNHVTGHCPRGCPEGFKGDLCNDAGESSSYNQQAAALYAFIVLFCLLLLLNIIYIIWNFRKWICDLRNRPALMEMYSVFKK</sequence>
<feature type="domain" description="EGF-like" evidence="3">
    <location>
        <begin position="288"/>
        <end position="323"/>
    </location>
</feature>
<keyword evidence="5" id="KW-1185">Reference proteome</keyword>
<dbReference type="PANTHER" id="PTHR24043">
    <property type="entry name" value="SCAVENGER RECEPTOR CLASS F"/>
    <property type="match status" value="1"/>
</dbReference>
<feature type="domain" description="EGF-like" evidence="3">
    <location>
        <begin position="154"/>
        <end position="184"/>
    </location>
</feature>
<feature type="domain" description="EGF-like" evidence="3">
    <location>
        <begin position="208"/>
        <end position="243"/>
    </location>
</feature>
<dbReference type="PANTHER" id="PTHR24043:SF8">
    <property type="entry name" value="EGF-LIKE DOMAIN-CONTAINING PROTEIN"/>
    <property type="match status" value="1"/>
</dbReference>
<feature type="domain" description="EGF-like" evidence="3">
    <location>
        <begin position="245"/>
        <end position="277"/>
    </location>
</feature>
<name>A0A8W8P199_MAGGI</name>
<dbReference type="InterPro" id="IPR000742">
    <property type="entry name" value="EGF"/>
</dbReference>
<dbReference type="Proteomes" id="UP000005408">
    <property type="component" value="Unassembled WGS sequence"/>
</dbReference>
<keyword evidence="2" id="KW-0472">Membrane</keyword>
<dbReference type="SMART" id="SM00181">
    <property type="entry name" value="EGF"/>
    <property type="match status" value="5"/>
</dbReference>
<reference evidence="4" key="1">
    <citation type="submission" date="2022-08" db="UniProtKB">
        <authorList>
            <consortium name="EnsemblMetazoa"/>
        </authorList>
    </citation>
    <scope>IDENTIFICATION</scope>
    <source>
        <strain evidence="4">05x7-T-G4-1.051#20</strain>
    </source>
</reference>
<evidence type="ECO:0000256" key="2">
    <source>
        <dbReference type="SAM" id="Phobius"/>
    </source>
</evidence>
<keyword evidence="1" id="KW-0245">EGF-like domain</keyword>
<dbReference type="Gene3D" id="2.170.300.10">
    <property type="entry name" value="Tie2 ligand-binding domain superfamily"/>
    <property type="match status" value="1"/>
</dbReference>
<keyword evidence="2" id="KW-1133">Transmembrane helix</keyword>
<dbReference type="EnsemblMetazoa" id="G9244.1">
    <property type="protein sequence ID" value="G9244.1:cds"/>
    <property type="gene ID" value="G9244"/>
</dbReference>
<evidence type="ECO:0000259" key="3">
    <source>
        <dbReference type="SMART" id="SM00181"/>
    </source>
</evidence>
<evidence type="ECO:0000256" key="1">
    <source>
        <dbReference type="ARBA" id="ARBA00022536"/>
    </source>
</evidence>
<feature type="domain" description="EGF-like" evidence="3">
    <location>
        <begin position="334"/>
        <end position="371"/>
    </location>
</feature>
<accession>A0A8W8P199</accession>
<dbReference type="Gene3D" id="2.60.120.260">
    <property type="entry name" value="Galactose-binding domain-like"/>
    <property type="match status" value="1"/>
</dbReference>
<keyword evidence="2" id="KW-0812">Transmembrane</keyword>
<evidence type="ECO:0000313" key="4">
    <source>
        <dbReference type="EnsemblMetazoa" id="G9244.1:cds"/>
    </source>
</evidence>
<evidence type="ECO:0000313" key="5">
    <source>
        <dbReference type="Proteomes" id="UP000005408"/>
    </source>
</evidence>
<dbReference type="AlphaFoldDB" id="A0A8W8P199"/>
<proteinExistence type="predicted"/>
<feature type="transmembrane region" description="Helical" evidence="2">
    <location>
        <begin position="384"/>
        <end position="406"/>
    </location>
</feature>
<dbReference type="InterPro" id="IPR042635">
    <property type="entry name" value="MEGF10/SREC1/2-like"/>
</dbReference>